<dbReference type="OrthoDB" id="2985022at2759"/>
<evidence type="ECO:0000313" key="2">
    <source>
        <dbReference type="Proteomes" id="UP000307440"/>
    </source>
</evidence>
<feature type="non-terminal residue" evidence="1">
    <location>
        <position position="1"/>
    </location>
</feature>
<name>A0A5C3KR40_COPMA</name>
<sequence>SKSDIDLWIATTDANVTIIGDPINALDTRVVYCNRRTQNVCGGDCTVYNGNAKCLWAHTTQCIWASTNVGFCDRDNCGGSCNQFNSCGSRLDGNFCYTPGTASILVPFT</sequence>
<protein>
    <submittedName>
        <fullName evidence="1">Uncharacterized protein</fullName>
    </submittedName>
</protein>
<dbReference type="EMBL" id="ML210234">
    <property type="protein sequence ID" value="TFK22717.1"/>
    <property type="molecule type" value="Genomic_DNA"/>
</dbReference>
<reference evidence="1 2" key="1">
    <citation type="journal article" date="2019" name="Nat. Ecol. Evol.">
        <title>Megaphylogeny resolves global patterns of mushroom evolution.</title>
        <authorList>
            <person name="Varga T."/>
            <person name="Krizsan K."/>
            <person name="Foldi C."/>
            <person name="Dima B."/>
            <person name="Sanchez-Garcia M."/>
            <person name="Sanchez-Ramirez S."/>
            <person name="Szollosi G.J."/>
            <person name="Szarkandi J.G."/>
            <person name="Papp V."/>
            <person name="Albert L."/>
            <person name="Andreopoulos W."/>
            <person name="Angelini C."/>
            <person name="Antonin V."/>
            <person name="Barry K.W."/>
            <person name="Bougher N.L."/>
            <person name="Buchanan P."/>
            <person name="Buyck B."/>
            <person name="Bense V."/>
            <person name="Catcheside P."/>
            <person name="Chovatia M."/>
            <person name="Cooper J."/>
            <person name="Damon W."/>
            <person name="Desjardin D."/>
            <person name="Finy P."/>
            <person name="Geml J."/>
            <person name="Haridas S."/>
            <person name="Hughes K."/>
            <person name="Justo A."/>
            <person name="Karasinski D."/>
            <person name="Kautmanova I."/>
            <person name="Kiss B."/>
            <person name="Kocsube S."/>
            <person name="Kotiranta H."/>
            <person name="LaButti K.M."/>
            <person name="Lechner B.E."/>
            <person name="Liimatainen K."/>
            <person name="Lipzen A."/>
            <person name="Lukacs Z."/>
            <person name="Mihaltcheva S."/>
            <person name="Morgado L.N."/>
            <person name="Niskanen T."/>
            <person name="Noordeloos M.E."/>
            <person name="Ohm R.A."/>
            <person name="Ortiz-Santana B."/>
            <person name="Ovrebo C."/>
            <person name="Racz N."/>
            <person name="Riley R."/>
            <person name="Savchenko A."/>
            <person name="Shiryaev A."/>
            <person name="Soop K."/>
            <person name="Spirin V."/>
            <person name="Szebenyi C."/>
            <person name="Tomsovsky M."/>
            <person name="Tulloss R.E."/>
            <person name="Uehling J."/>
            <person name="Grigoriev I.V."/>
            <person name="Vagvolgyi C."/>
            <person name="Papp T."/>
            <person name="Martin F.M."/>
            <person name="Miettinen O."/>
            <person name="Hibbett D.S."/>
            <person name="Nagy L.G."/>
        </authorList>
    </citation>
    <scope>NUCLEOTIDE SEQUENCE [LARGE SCALE GENOMIC DNA]</scope>
    <source>
        <strain evidence="1 2">CBS 121175</strain>
    </source>
</reference>
<dbReference type="Proteomes" id="UP000307440">
    <property type="component" value="Unassembled WGS sequence"/>
</dbReference>
<accession>A0A5C3KR40</accession>
<dbReference type="AlphaFoldDB" id="A0A5C3KR40"/>
<evidence type="ECO:0000313" key="1">
    <source>
        <dbReference type="EMBL" id="TFK22717.1"/>
    </source>
</evidence>
<keyword evidence="2" id="KW-1185">Reference proteome</keyword>
<proteinExistence type="predicted"/>
<gene>
    <name evidence="1" type="ORF">FA15DRAFT_595551</name>
</gene>
<organism evidence="1 2">
    <name type="scientific">Coprinopsis marcescibilis</name>
    <name type="common">Agaric fungus</name>
    <name type="synonym">Psathyrella marcescibilis</name>
    <dbReference type="NCBI Taxonomy" id="230819"/>
    <lineage>
        <taxon>Eukaryota</taxon>
        <taxon>Fungi</taxon>
        <taxon>Dikarya</taxon>
        <taxon>Basidiomycota</taxon>
        <taxon>Agaricomycotina</taxon>
        <taxon>Agaricomycetes</taxon>
        <taxon>Agaricomycetidae</taxon>
        <taxon>Agaricales</taxon>
        <taxon>Agaricineae</taxon>
        <taxon>Psathyrellaceae</taxon>
        <taxon>Coprinopsis</taxon>
    </lineage>
</organism>